<sequence>MGAPLSAPIGIDALGTRGPYRSLHRSPVTDVSGREVAELSLIPALFADRTLRAMRRAEPLPADERIAAIVRAARIFAEDTVAGLPPEAYAHAVSRVAGTPVAVVRAALRSTAERLARVDESVRASRPAGTVDDWHDPRALTGAAVWARRGEVLAVHAPGNHPGTHSLWPQALALGYRVAVRPSRRDPFTPQRLVTALHLAGFGLDQVTLLPTGHDTADSLLRNADRGLVYGGADVVRRYAGRPTVLLQGPGRTKIVVTADTDWREHLDTIVDSVSAHGGAGCVNATAVLVEGDPSALCAALAERLGSLTGLPPEDDGAVLPVQPLRTARAIEAHLLRTAVGTRSWLGGNGIVHDLGDGSAALLPAVHQLVRPDAPQAAVELPFPCVWVAPWTPEDGIAPLRDSLVVTAITRDDTLVDRLLAEPGIANVHVGSHRTYFMDPGLPHDGYLGEFLMRSKSVVRD</sequence>
<evidence type="ECO:0000313" key="6">
    <source>
        <dbReference type="Proteomes" id="UP001249760"/>
    </source>
</evidence>
<comment type="similarity">
    <text evidence="1">Belongs to the aldehyde dehydrogenase family.</text>
</comment>
<dbReference type="SUPFAM" id="SSF53720">
    <property type="entry name" value="ALDH-like"/>
    <property type="match status" value="1"/>
</dbReference>
<dbReference type="InterPro" id="IPR015590">
    <property type="entry name" value="Aldehyde_DH_dom"/>
</dbReference>
<organism evidence="5 6">
    <name type="scientific">Streptomyces lusitanus</name>
    <dbReference type="NCBI Taxonomy" id="68232"/>
    <lineage>
        <taxon>Bacteria</taxon>
        <taxon>Bacillati</taxon>
        <taxon>Actinomycetota</taxon>
        <taxon>Actinomycetes</taxon>
        <taxon>Kitasatosporales</taxon>
        <taxon>Streptomycetaceae</taxon>
        <taxon>Streptomyces</taxon>
    </lineage>
</organism>
<dbReference type="Gene3D" id="3.40.605.10">
    <property type="entry name" value="Aldehyde Dehydrogenase, Chain A, domain 1"/>
    <property type="match status" value="1"/>
</dbReference>
<feature type="domain" description="Aldehyde dehydrogenase" evidence="4">
    <location>
        <begin position="51"/>
        <end position="394"/>
    </location>
</feature>
<reference evidence="5 6" key="1">
    <citation type="submission" date="2023-05" db="EMBL/GenBank/DDBJ databases">
        <title>Streptomyces fuscus sp. nov., a brown-black pigment producing actinomyces isolated from dry sand of Sea duck farm.</title>
        <authorList>
            <person name="Xie J."/>
            <person name="Shen N."/>
        </authorList>
    </citation>
    <scope>NUCLEOTIDE SEQUENCE [LARGE SCALE GENOMIC DNA]</scope>
    <source>
        <strain evidence="5 6">CGMCC 4.1745</strain>
    </source>
</reference>
<comment type="caution">
    <text evidence="5">The sequence shown here is derived from an EMBL/GenBank/DDBJ whole genome shotgun (WGS) entry which is preliminary data.</text>
</comment>
<dbReference type="Proteomes" id="UP001249760">
    <property type="component" value="Unassembled WGS sequence"/>
</dbReference>
<evidence type="ECO:0000256" key="2">
    <source>
        <dbReference type="ARBA" id="ARBA00023002"/>
    </source>
</evidence>
<dbReference type="InterPro" id="IPR016162">
    <property type="entry name" value="Ald_DH_N"/>
</dbReference>
<dbReference type="Gene3D" id="3.40.309.10">
    <property type="entry name" value="Aldehyde Dehydrogenase, Chain A, domain 2"/>
    <property type="match status" value="1"/>
</dbReference>
<evidence type="ECO:0000259" key="4">
    <source>
        <dbReference type="Pfam" id="PF00171"/>
    </source>
</evidence>
<gene>
    <name evidence="5" type="ORF">QNO04_20140</name>
</gene>
<evidence type="ECO:0000313" key="5">
    <source>
        <dbReference type="EMBL" id="MDT6985769.1"/>
    </source>
</evidence>
<keyword evidence="6" id="KW-1185">Reference proteome</keyword>
<dbReference type="Pfam" id="PF00171">
    <property type="entry name" value="Aldedh"/>
    <property type="match status" value="1"/>
</dbReference>
<dbReference type="InterPro" id="IPR016161">
    <property type="entry name" value="Ald_DH/histidinol_DH"/>
</dbReference>
<evidence type="ECO:0000256" key="1">
    <source>
        <dbReference type="ARBA" id="ARBA00009986"/>
    </source>
</evidence>
<protein>
    <submittedName>
        <fullName evidence="5">Aldehyde dehydrogenase family protein</fullName>
    </submittedName>
</protein>
<accession>A0ABU3JUY2</accession>
<dbReference type="InterPro" id="IPR016163">
    <property type="entry name" value="Ald_DH_C"/>
</dbReference>
<dbReference type="RefSeq" id="WP_394311308.1">
    <property type="nucleotide sequence ID" value="NZ_JASKMA010000014.1"/>
</dbReference>
<dbReference type="EMBL" id="JASKMA010000014">
    <property type="protein sequence ID" value="MDT6985769.1"/>
    <property type="molecule type" value="Genomic_DNA"/>
</dbReference>
<dbReference type="PANTHER" id="PTHR43720:SF2">
    <property type="entry name" value="2-AMINOMUCONIC SEMIALDEHYDE DEHYDROGENASE"/>
    <property type="match status" value="1"/>
</dbReference>
<keyword evidence="2" id="KW-0560">Oxidoreductase</keyword>
<keyword evidence="3" id="KW-0520">NAD</keyword>
<dbReference type="PANTHER" id="PTHR43720">
    <property type="entry name" value="2-AMINOMUCONIC SEMIALDEHYDE DEHYDROGENASE"/>
    <property type="match status" value="1"/>
</dbReference>
<name>A0ABU3JUY2_9ACTN</name>
<proteinExistence type="inferred from homology"/>
<evidence type="ECO:0000256" key="3">
    <source>
        <dbReference type="ARBA" id="ARBA00023027"/>
    </source>
</evidence>